<dbReference type="InterPro" id="IPR038158">
    <property type="entry name" value="H-NOX_domain_sf"/>
</dbReference>
<dbReference type="PANTHER" id="PTHR32089:SF112">
    <property type="entry name" value="LYSOZYME-LIKE PROTEIN-RELATED"/>
    <property type="match status" value="1"/>
</dbReference>
<dbReference type="EMBL" id="FNJM01000006">
    <property type="protein sequence ID" value="SDP49346.1"/>
    <property type="molecule type" value="Genomic_DNA"/>
</dbReference>
<name>A0A1H0T797_9CLOT</name>
<dbReference type="InterPro" id="IPR011644">
    <property type="entry name" value="Heme_NO-bd"/>
</dbReference>
<feature type="transmembrane region" description="Helical" evidence="4">
    <location>
        <begin position="221"/>
        <end position="242"/>
    </location>
</feature>
<evidence type="ECO:0000256" key="4">
    <source>
        <dbReference type="SAM" id="Phobius"/>
    </source>
</evidence>
<dbReference type="Gene3D" id="3.90.1520.10">
    <property type="entry name" value="H-NOX domain"/>
    <property type="match status" value="1"/>
</dbReference>
<feature type="coiled-coil region" evidence="3">
    <location>
        <begin position="450"/>
        <end position="537"/>
    </location>
</feature>
<keyword evidence="1 2" id="KW-0807">Transducer</keyword>
<dbReference type="AlphaFoldDB" id="A0A1H0T797"/>
<dbReference type="InterPro" id="IPR024096">
    <property type="entry name" value="NO_sig/Golgi_transp_ligand-bd"/>
</dbReference>
<dbReference type="Pfam" id="PF00015">
    <property type="entry name" value="MCPsignal"/>
    <property type="match status" value="1"/>
</dbReference>
<dbReference type="GO" id="GO:0016020">
    <property type="term" value="C:membrane"/>
    <property type="evidence" value="ECO:0007669"/>
    <property type="project" value="InterPro"/>
</dbReference>
<gene>
    <name evidence="6" type="ORF">SAMN04488529_10680</name>
</gene>
<dbReference type="Pfam" id="PF07700">
    <property type="entry name" value="HNOB"/>
    <property type="match status" value="1"/>
</dbReference>
<dbReference type="SUPFAM" id="SSF111126">
    <property type="entry name" value="Ligand-binding domain in the NO signalling and Golgi transport"/>
    <property type="match status" value="1"/>
</dbReference>
<evidence type="ECO:0000259" key="5">
    <source>
        <dbReference type="PROSITE" id="PS50111"/>
    </source>
</evidence>
<dbReference type="STRING" id="94869.SAMN04488529_10680"/>
<evidence type="ECO:0000256" key="1">
    <source>
        <dbReference type="ARBA" id="ARBA00023224"/>
    </source>
</evidence>
<dbReference type="SUPFAM" id="SSF58104">
    <property type="entry name" value="Methyl-accepting chemotaxis protein (MCP) signaling domain"/>
    <property type="match status" value="1"/>
</dbReference>
<evidence type="ECO:0000313" key="7">
    <source>
        <dbReference type="Proteomes" id="UP000198597"/>
    </source>
</evidence>
<keyword evidence="4" id="KW-0812">Transmembrane</keyword>
<keyword evidence="3" id="KW-0175">Coiled coil</keyword>
<dbReference type="Gene3D" id="1.10.287.950">
    <property type="entry name" value="Methyl-accepting chemotaxis protein"/>
    <property type="match status" value="1"/>
</dbReference>
<sequence length="588" mass="65695">MKGTVVSTWVKTCRSLYGKEVVEKCMKSSGWESNRVFTPLEDVNDKEIFGFIDKIAQSVGKSSKELWGIIGENNLRVFYEDYPLFFKKVTLFKFLKALNDVHAIVVKRIRGAKPPKLVLEPISEKVAYFTYVSERGLFEYFLGLLSGSAKHFNEVIKVEEISRENNTLKVKIEFENSIKQDKKFRVNKILSIFGISDLGIKAAIPVCIGSLIVGIPLAGVVNGSIISIVATLIAMVTVKGLLKPLEEIKKEIININEDENINDNILTNDVLSEIHLRVLERKEAIRCESEELKLSANELVVFIESMYDITKEMKSTTVEVGSFSSQVEKLAIEQDQSTEKLIFQINENIMALYALIESENKNKGQLDIAIEKINESYTKVDKTSNNIKGSLREFNIVKDNSASLQNKVKDITQIVSLVSGIAKQTNLLALNASIEAARAGDQGKGFSIVADEVKKLAEESEKAVKDINGNLLMFIREIDDLAINIQNQYNVLEKETNNLENVRKISYEANNLIQVVAEETNGNIDQLNKEASSVEEMFRSIDSLAVIAVENANTSKKVGKDIDGFNRDIESMIKTLEKIGIIGQGLTM</sequence>
<dbReference type="PROSITE" id="PS50111">
    <property type="entry name" value="CHEMOTAXIS_TRANSDUC_2"/>
    <property type="match status" value="1"/>
</dbReference>
<dbReference type="OrthoDB" id="1660488at2"/>
<evidence type="ECO:0000256" key="2">
    <source>
        <dbReference type="PROSITE-ProRule" id="PRU00284"/>
    </source>
</evidence>
<keyword evidence="7" id="KW-1185">Reference proteome</keyword>
<dbReference type="RefSeq" id="WP_089969771.1">
    <property type="nucleotide sequence ID" value="NZ_FNJM01000006.1"/>
</dbReference>
<dbReference type="PANTHER" id="PTHR32089">
    <property type="entry name" value="METHYL-ACCEPTING CHEMOTAXIS PROTEIN MCPB"/>
    <property type="match status" value="1"/>
</dbReference>
<protein>
    <submittedName>
        <fullName evidence="6">Methyl-accepting chemotaxis protein</fullName>
    </submittedName>
</protein>
<feature type="domain" description="Methyl-accepting transducer" evidence="5">
    <location>
        <begin position="309"/>
        <end position="545"/>
    </location>
</feature>
<dbReference type="GO" id="GO:0020037">
    <property type="term" value="F:heme binding"/>
    <property type="evidence" value="ECO:0007669"/>
    <property type="project" value="InterPro"/>
</dbReference>
<evidence type="ECO:0000256" key="3">
    <source>
        <dbReference type="SAM" id="Coils"/>
    </source>
</evidence>
<organism evidence="6 7">
    <name type="scientific">Clostridium gasigenes</name>
    <dbReference type="NCBI Taxonomy" id="94869"/>
    <lineage>
        <taxon>Bacteria</taxon>
        <taxon>Bacillati</taxon>
        <taxon>Bacillota</taxon>
        <taxon>Clostridia</taxon>
        <taxon>Eubacteriales</taxon>
        <taxon>Clostridiaceae</taxon>
        <taxon>Clostridium</taxon>
    </lineage>
</organism>
<reference evidence="6 7" key="1">
    <citation type="submission" date="2016-10" db="EMBL/GenBank/DDBJ databases">
        <authorList>
            <person name="de Groot N.N."/>
        </authorList>
    </citation>
    <scope>NUCLEOTIDE SEQUENCE [LARGE SCALE GENOMIC DNA]</scope>
    <source>
        <strain evidence="6 7">DSM 12272</strain>
    </source>
</reference>
<dbReference type="GO" id="GO:0007165">
    <property type="term" value="P:signal transduction"/>
    <property type="evidence" value="ECO:0007669"/>
    <property type="project" value="UniProtKB-KW"/>
</dbReference>
<dbReference type="SMART" id="SM00283">
    <property type="entry name" value="MA"/>
    <property type="match status" value="1"/>
</dbReference>
<dbReference type="InterPro" id="IPR004089">
    <property type="entry name" value="MCPsignal_dom"/>
</dbReference>
<accession>A0A1H0T797</accession>
<dbReference type="Proteomes" id="UP000198597">
    <property type="component" value="Unassembled WGS sequence"/>
</dbReference>
<proteinExistence type="predicted"/>
<evidence type="ECO:0000313" key="6">
    <source>
        <dbReference type="EMBL" id="SDP49346.1"/>
    </source>
</evidence>
<keyword evidence="4" id="KW-0472">Membrane</keyword>
<keyword evidence="4" id="KW-1133">Transmembrane helix</keyword>